<dbReference type="Proteomes" id="UP001500653">
    <property type="component" value="Unassembled WGS sequence"/>
</dbReference>
<name>A0ABN1W2A2_9PSEU</name>
<evidence type="ECO:0000313" key="1">
    <source>
        <dbReference type="EMBL" id="GAA1231844.1"/>
    </source>
</evidence>
<evidence type="ECO:0000313" key="2">
    <source>
        <dbReference type="Proteomes" id="UP001500653"/>
    </source>
</evidence>
<proteinExistence type="predicted"/>
<dbReference type="EMBL" id="BAAALN010000005">
    <property type="protein sequence ID" value="GAA1231844.1"/>
    <property type="molecule type" value="Genomic_DNA"/>
</dbReference>
<organism evidence="1 2">
    <name type="scientific">Prauserella halophila</name>
    <dbReference type="NCBI Taxonomy" id="185641"/>
    <lineage>
        <taxon>Bacteria</taxon>
        <taxon>Bacillati</taxon>
        <taxon>Actinomycetota</taxon>
        <taxon>Actinomycetes</taxon>
        <taxon>Pseudonocardiales</taxon>
        <taxon>Pseudonocardiaceae</taxon>
        <taxon>Prauserella</taxon>
    </lineage>
</organism>
<dbReference type="RefSeq" id="WP_253863847.1">
    <property type="nucleotide sequence ID" value="NZ_BAAALN010000005.1"/>
</dbReference>
<comment type="caution">
    <text evidence="1">The sequence shown here is derived from an EMBL/GenBank/DDBJ whole genome shotgun (WGS) entry which is preliminary data.</text>
</comment>
<protein>
    <submittedName>
        <fullName evidence="1">Uncharacterized protein</fullName>
    </submittedName>
</protein>
<keyword evidence="2" id="KW-1185">Reference proteome</keyword>
<gene>
    <name evidence="1" type="ORF">GCM10009676_13630</name>
</gene>
<reference evidence="1 2" key="1">
    <citation type="journal article" date="2019" name="Int. J. Syst. Evol. Microbiol.">
        <title>The Global Catalogue of Microorganisms (GCM) 10K type strain sequencing project: providing services to taxonomists for standard genome sequencing and annotation.</title>
        <authorList>
            <consortium name="The Broad Institute Genomics Platform"/>
            <consortium name="The Broad Institute Genome Sequencing Center for Infectious Disease"/>
            <person name="Wu L."/>
            <person name="Ma J."/>
        </authorList>
    </citation>
    <scope>NUCLEOTIDE SEQUENCE [LARGE SCALE GENOMIC DNA]</scope>
    <source>
        <strain evidence="1 2">JCM 13023</strain>
    </source>
</reference>
<sequence>MTPSEPLLRFVRPLPGTVGETQRVCHVVPADRDAAAPPDVLVAYCRVQLSRERVEFLSQVQGQPCFLCLVRVLAPETVDR</sequence>
<accession>A0ABN1W2A2</accession>